<evidence type="ECO:0000313" key="1">
    <source>
        <dbReference type="EMBL" id="OOZ41242.1"/>
    </source>
</evidence>
<dbReference type="EMBL" id="MPRL01000012">
    <property type="protein sequence ID" value="OOZ41242.1"/>
    <property type="molecule type" value="Genomic_DNA"/>
</dbReference>
<sequence length="180" mass="19632">MTTEGGASLLSGESPSLALWYAEPMSQSEAEVLFKRAQQAQRTALIHATSPFLPRLTALLASFWLGGYEEDEWLQMAQLASSEYEQVLVELLQGQLLVSRKLSGALHHLKSAFMKASNLLEAEGYFEVLKRHEVLACLPTAPHPAEPLGLEALLTEAAVIQRMGGCTAMVPKREPIDTVG</sequence>
<gene>
    <name evidence="1" type="ORF">BOW53_04485</name>
</gene>
<keyword evidence="2" id="KW-1185">Reference proteome</keyword>
<organism evidence="1 2">
    <name type="scientific">Solemya pervernicosa gill symbiont</name>
    <dbReference type="NCBI Taxonomy" id="642797"/>
    <lineage>
        <taxon>Bacteria</taxon>
        <taxon>Pseudomonadati</taxon>
        <taxon>Pseudomonadota</taxon>
        <taxon>Gammaproteobacteria</taxon>
        <taxon>sulfur-oxidizing symbionts</taxon>
    </lineage>
</organism>
<dbReference type="RefSeq" id="WP_078482890.1">
    <property type="nucleotide sequence ID" value="NZ_MPRL01000012.1"/>
</dbReference>
<comment type="caution">
    <text evidence="1">The sequence shown here is derived from an EMBL/GenBank/DDBJ whole genome shotgun (WGS) entry which is preliminary data.</text>
</comment>
<dbReference type="AlphaFoldDB" id="A0A1T2L860"/>
<evidence type="ECO:0000313" key="2">
    <source>
        <dbReference type="Proteomes" id="UP000191110"/>
    </source>
</evidence>
<proteinExistence type="predicted"/>
<accession>A0A1T2L860</accession>
<dbReference type="OrthoDB" id="9840600at2"/>
<name>A0A1T2L860_9GAMM</name>
<dbReference type="Proteomes" id="UP000191110">
    <property type="component" value="Unassembled WGS sequence"/>
</dbReference>
<reference evidence="1 2" key="1">
    <citation type="submission" date="2016-11" db="EMBL/GenBank/DDBJ databases">
        <title>Mixed transmission modes and dynamic genome evolution in an obligate animal-bacterial symbiosis.</title>
        <authorList>
            <person name="Russell S.L."/>
            <person name="Corbett-Detig R.B."/>
            <person name="Cavanaugh C.M."/>
        </authorList>
    </citation>
    <scope>NUCLEOTIDE SEQUENCE [LARGE SCALE GENOMIC DNA]</scope>
    <source>
        <strain evidence="1">Sveles-Q1</strain>
    </source>
</reference>
<protein>
    <submittedName>
        <fullName evidence="1">Uncharacterized protein</fullName>
    </submittedName>
</protein>